<protein>
    <submittedName>
        <fullName evidence="1">Uncharacterized protein</fullName>
    </submittedName>
</protein>
<sequence length="41" mass="4664">MTSVELRWKMLCTQNHQDSDYTSGDQHSLLTTQHSIVPCTA</sequence>
<dbReference type="AlphaFoldDB" id="A0AAN7IMI7"/>
<gene>
    <name evidence="1" type="ORF">RGQ29_025858</name>
</gene>
<accession>A0AAN7IMI7</accession>
<evidence type="ECO:0000313" key="2">
    <source>
        <dbReference type="Proteomes" id="UP001324115"/>
    </source>
</evidence>
<comment type="caution">
    <text evidence="1">The sequence shown here is derived from an EMBL/GenBank/DDBJ whole genome shotgun (WGS) entry which is preliminary data.</text>
</comment>
<dbReference type="Proteomes" id="UP001324115">
    <property type="component" value="Unassembled WGS sequence"/>
</dbReference>
<reference evidence="1 2" key="1">
    <citation type="journal article" date="2023" name="G3 (Bethesda)">
        <title>A haplotype-resolved chromosome-scale genome for Quercus rubra L. provides insights into the genetics of adaptive traits for red oak species.</title>
        <authorList>
            <person name="Kapoor B."/>
            <person name="Jenkins J."/>
            <person name="Schmutz J."/>
            <person name="Zhebentyayeva T."/>
            <person name="Kuelheim C."/>
            <person name="Coggeshall M."/>
            <person name="Heim C."/>
            <person name="Lasky J.R."/>
            <person name="Leites L."/>
            <person name="Islam-Faridi N."/>
            <person name="Romero-Severson J."/>
            <person name="DeLeo V.L."/>
            <person name="Lucas S.M."/>
            <person name="Lazic D."/>
            <person name="Gailing O."/>
            <person name="Carlson J."/>
            <person name="Staton M."/>
        </authorList>
    </citation>
    <scope>NUCLEOTIDE SEQUENCE [LARGE SCALE GENOMIC DNA]</scope>
    <source>
        <strain evidence="1">Pseudo-F2</strain>
    </source>
</reference>
<organism evidence="1 2">
    <name type="scientific">Quercus rubra</name>
    <name type="common">Northern red oak</name>
    <name type="synonym">Quercus borealis</name>
    <dbReference type="NCBI Taxonomy" id="3512"/>
    <lineage>
        <taxon>Eukaryota</taxon>
        <taxon>Viridiplantae</taxon>
        <taxon>Streptophyta</taxon>
        <taxon>Embryophyta</taxon>
        <taxon>Tracheophyta</taxon>
        <taxon>Spermatophyta</taxon>
        <taxon>Magnoliopsida</taxon>
        <taxon>eudicotyledons</taxon>
        <taxon>Gunneridae</taxon>
        <taxon>Pentapetalae</taxon>
        <taxon>rosids</taxon>
        <taxon>fabids</taxon>
        <taxon>Fagales</taxon>
        <taxon>Fagaceae</taxon>
        <taxon>Quercus</taxon>
    </lineage>
</organism>
<dbReference type="EMBL" id="JAXUIC010000007">
    <property type="protein sequence ID" value="KAK4582849.1"/>
    <property type="molecule type" value="Genomic_DNA"/>
</dbReference>
<keyword evidence="2" id="KW-1185">Reference proteome</keyword>
<proteinExistence type="predicted"/>
<evidence type="ECO:0000313" key="1">
    <source>
        <dbReference type="EMBL" id="KAK4582849.1"/>
    </source>
</evidence>
<name>A0AAN7IMI7_QUERU</name>